<name>A0A554LV47_9BACT</name>
<evidence type="ECO:0000313" key="2">
    <source>
        <dbReference type="EMBL" id="TSC96742.1"/>
    </source>
</evidence>
<evidence type="ECO:0008006" key="4">
    <source>
        <dbReference type="Google" id="ProtNLM"/>
    </source>
</evidence>
<sequence length="171" mass="19379">MVYFLLILALVTRFLPHPANFTAVGAVALFAGYYIKDKRLALILPLLAMALSDWLIGFYYWPIMGSVYLSFVATGALGIFSRRWRWWSSIFFAAVSAVIFFLITNWAVWQFGNWYPHTTDGLWLCYLAGLPFFKPTLLGNLVYTAALFSLAELAARLKSHSFTLSKSNLRG</sequence>
<dbReference type="Proteomes" id="UP000318711">
    <property type="component" value="Unassembled WGS sequence"/>
</dbReference>
<organism evidence="2 3">
    <name type="scientific">Candidatus Berkelbacteria bacterium Licking1014_2</name>
    <dbReference type="NCBI Taxonomy" id="2017146"/>
    <lineage>
        <taxon>Bacteria</taxon>
        <taxon>Candidatus Berkelbacteria</taxon>
    </lineage>
</organism>
<feature type="transmembrane region" description="Helical" evidence="1">
    <location>
        <begin position="67"/>
        <end position="84"/>
    </location>
</feature>
<comment type="caution">
    <text evidence="2">The sequence shown here is derived from an EMBL/GenBank/DDBJ whole genome shotgun (WGS) entry which is preliminary data.</text>
</comment>
<keyword evidence="1" id="KW-0472">Membrane</keyword>
<keyword evidence="1" id="KW-0812">Transmembrane</keyword>
<reference evidence="2 3" key="1">
    <citation type="submission" date="2017-07" db="EMBL/GenBank/DDBJ databases">
        <title>Mechanisms for carbon and nitrogen cycling indicate functional differentiation within the Candidate Phyla Radiation.</title>
        <authorList>
            <person name="Danczak R.E."/>
            <person name="Johnston M.D."/>
            <person name="Kenah C."/>
            <person name="Slattery M."/>
            <person name="Wrighton K.C."/>
            <person name="Wilkins M.J."/>
        </authorList>
    </citation>
    <scope>NUCLEOTIDE SEQUENCE [LARGE SCALE GENOMIC DNA]</scope>
    <source>
        <strain evidence="2">Licking1014_2</strain>
    </source>
</reference>
<protein>
    <recommendedName>
        <fullName evidence="4">Rod shape-determining protein MreD</fullName>
    </recommendedName>
</protein>
<evidence type="ECO:0000313" key="3">
    <source>
        <dbReference type="Proteomes" id="UP000318711"/>
    </source>
</evidence>
<dbReference type="Pfam" id="PF20221">
    <property type="entry name" value="DUF6580"/>
    <property type="match status" value="1"/>
</dbReference>
<gene>
    <name evidence="2" type="ORF">CEN88_284</name>
</gene>
<dbReference type="InterPro" id="IPR046487">
    <property type="entry name" value="DUF6580"/>
</dbReference>
<dbReference type="AlphaFoldDB" id="A0A554LV47"/>
<dbReference type="EMBL" id="VMGL01000030">
    <property type="protein sequence ID" value="TSC96742.1"/>
    <property type="molecule type" value="Genomic_DNA"/>
</dbReference>
<feature type="transmembrane region" description="Helical" evidence="1">
    <location>
        <begin position="15"/>
        <end position="35"/>
    </location>
</feature>
<proteinExistence type="predicted"/>
<feature type="transmembrane region" description="Helical" evidence="1">
    <location>
        <begin position="132"/>
        <end position="155"/>
    </location>
</feature>
<evidence type="ECO:0000256" key="1">
    <source>
        <dbReference type="SAM" id="Phobius"/>
    </source>
</evidence>
<accession>A0A554LV47</accession>
<feature type="transmembrane region" description="Helical" evidence="1">
    <location>
        <begin position="91"/>
        <end position="112"/>
    </location>
</feature>
<keyword evidence="1" id="KW-1133">Transmembrane helix</keyword>